<evidence type="ECO:0000313" key="8">
    <source>
        <dbReference type="Proteomes" id="UP000525078"/>
    </source>
</evidence>
<evidence type="ECO:0000313" key="6">
    <source>
        <dbReference type="EMBL" id="KAF4375599.1"/>
    </source>
</evidence>
<organism evidence="6 9">
    <name type="scientific">Cannabis sativa</name>
    <name type="common">Hemp</name>
    <name type="synonym">Marijuana</name>
    <dbReference type="NCBI Taxonomy" id="3483"/>
    <lineage>
        <taxon>Eukaryota</taxon>
        <taxon>Viridiplantae</taxon>
        <taxon>Streptophyta</taxon>
        <taxon>Embryophyta</taxon>
        <taxon>Tracheophyta</taxon>
        <taxon>Spermatophyta</taxon>
        <taxon>Magnoliopsida</taxon>
        <taxon>eudicotyledons</taxon>
        <taxon>Gunneridae</taxon>
        <taxon>Pentapetalae</taxon>
        <taxon>rosids</taxon>
        <taxon>fabids</taxon>
        <taxon>Rosales</taxon>
        <taxon>Cannabaceae</taxon>
        <taxon>Cannabis</taxon>
    </lineage>
</organism>
<comment type="similarity">
    <text evidence="1 4">Belongs to the UDP-glycosyltransferase family.</text>
</comment>
<dbReference type="FunFam" id="3.40.50.2000:FF:000056">
    <property type="entry name" value="Glycosyltransferase"/>
    <property type="match status" value="1"/>
</dbReference>
<dbReference type="Proteomes" id="UP000525078">
    <property type="component" value="Unassembled WGS sequence"/>
</dbReference>
<evidence type="ECO:0000256" key="1">
    <source>
        <dbReference type="ARBA" id="ARBA00009995"/>
    </source>
</evidence>
<dbReference type="EC" id="2.4.1.-" evidence="5"/>
<reference evidence="8 9" key="1">
    <citation type="journal article" date="2020" name="bioRxiv">
        <title>Sequence and annotation of 42 cannabis genomes reveals extensive copy number variation in cannabinoid synthesis and pathogen resistance genes.</title>
        <authorList>
            <person name="Mckernan K.J."/>
            <person name="Helbert Y."/>
            <person name="Kane L.T."/>
            <person name="Ebling H."/>
            <person name="Zhang L."/>
            <person name="Liu B."/>
            <person name="Eaton Z."/>
            <person name="Mclaughlin S."/>
            <person name="Kingan S."/>
            <person name="Baybayan P."/>
            <person name="Concepcion G."/>
            <person name="Jordan M."/>
            <person name="Riva A."/>
            <person name="Barbazuk W."/>
            <person name="Harkins T."/>
        </authorList>
    </citation>
    <scope>NUCLEOTIDE SEQUENCE [LARGE SCALE GENOMIC DNA]</scope>
    <source>
        <strain evidence="8 9">cv. Jamaican Lion 4</strain>
        <strain evidence="6">Father</strain>
        <strain evidence="7">Mother</strain>
        <tissue evidence="6">Leaf</tissue>
    </source>
</reference>
<proteinExistence type="inferred from homology"/>
<evidence type="ECO:0000256" key="2">
    <source>
        <dbReference type="ARBA" id="ARBA00022676"/>
    </source>
</evidence>
<protein>
    <recommendedName>
        <fullName evidence="5">Glycosyltransferase</fullName>
        <ecNumber evidence="5">2.4.1.-</ecNumber>
    </recommendedName>
</protein>
<evidence type="ECO:0000313" key="9">
    <source>
        <dbReference type="Proteomes" id="UP000583929"/>
    </source>
</evidence>
<accession>A0A7J6G0R0</accession>
<dbReference type="EMBL" id="JAATIQ010000161">
    <property type="protein sequence ID" value="KAF4375599.1"/>
    <property type="molecule type" value="Genomic_DNA"/>
</dbReference>
<dbReference type="Proteomes" id="UP000583929">
    <property type="component" value="Unassembled WGS sequence"/>
</dbReference>
<keyword evidence="9" id="KW-1185">Reference proteome</keyword>
<evidence type="ECO:0000313" key="7">
    <source>
        <dbReference type="EMBL" id="KAF4387426.1"/>
    </source>
</evidence>
<evidence type="ECO:0000256" key="3">
    <source>
        <dbReference type="ARBA" id="ARBA00022679"/>
    </source>
</evidence>
<dbReference type="CDD" id="cd03784">
    <property type="entry name" value="GT1_Gtf-like"/>
    <property type="match status" value="1"/>
</dbReference>
<dbReference type="PANTHER" id="PTHR48046:SF4">
    <property type="entry name" value="GLYCOSYLTRANSFERASE"/>
    <property type="match status" value="1"/>
</dbReference>
<dbReference type="EMBL" id="JAATIP010000038">
    <property type="protein sequence ID" value="KAF4387426.1"/>
    <property type="molecule type" value="Genomic_DNA"/>
</dbReference>
<dbReference type="SUPFAM" id="SSF53756">
    <property type="entry name" value="UDP-Glycosyltransferase/glycogen phosphorylase"/>
    <property type="match status" value="1"/>
</dbReference>
<comment type="caution">
    <text evidence="6">The sequence shown here is derived from an EMBL/GenBank/DDBJ whole genome shotgun (WGS) entry which is preliminary data.</text>
</comment>
<sequence length="508" mass="56062">MVIMATPLHCSETTAKPRVAVVSSPGMGHIIPLLELAKRLAADHGCHVSFLNITTQASAAQTKLLNSTEFPPNFHVINLPEVDVSKLIPPDSQIMTRLSIIVQESFRCLKSVLLDIGKPDALIIDLFSSHAFEVCKELSIPVYSFDTASTTLLSLSLYLLTLDKEIDSDIEFVNLPEPIRVPGCTPIRTEDLLDQVRKRKSEECKWYLLHISRISMAAGVLLNTWEDLEPVTLKAIRENPYYHNKASIVTPPIYTVGPLIKETEPITESGNECLAWLDSQPPDSVVFVALGSGGTVTSEQLNEIAWGLEMSGQRFVWVVRAPTEFDASGTFFNVGGDINDPKSFLPDGFMERTKEVGYVVSSWAPQSAVLRHRSTGAFLSHCGWNSILESLSQGVPMIAWPLYAEQKMNATILVEEVGVAVKLAVDLRKGIVTREEIERAVSLVINNGGNDDDDEEEEEEERNLGKVLRLKARKLKVSAETALRKDGGSSYDSLTQLTNDLMISRISS</sequence>
<dbReference type="AlphaFoldDB" id="A0A7J6G0R0"/>
<dbReference type="InterPro" id="IPR035595">
    <property type="entry name" value="UDP_glycos_trans_CS"/>
</dbReference>
<dbReference type="PANTHER" id="PTHR48046">
    <property type="entry name" value="UDP-GLYCOSYLTRANSFERASE 72E1"/>
    <property type="match status" value="1"/>
</dbReference>
<gene>
    <name evidence="7" type="ORF">F8388_011574</name>
    <name evidence="6" type="ORF">G4B88_015134</name>
</gene>
<evidence type="ECO:0000256" key="4">
    <source>
        <dbReference type="RuleBase" id="RU003718"/>
    </source>
</evidence>
<dbReference type="PROSITE" id="PS00375">
    <property type="entry name" value="UDPGT"/>
    <property type="match status" value="1"/>
</dbReference>
<keyword evidence="2 4" id="KW-0328">Glycosyltransferase</keyword>
<dbReference type="Gene3D" id="3.40.50.2000">
    <property type="entry name" value="Glycogen Phosphorylase B"/>
    <property type="match status" value="2"/>
</dbReference>
<dbReference type="InterPro" id="IPR002213">
    <property type="entry name" value="UDP_glucos_trans"/>
</dbReference>
<keyword evidence="3 4" id="KW-0808">Transferase</keyword>
<dbReference type="GO" id="GO:0008194">
    <property type="term" value="F:UDP-glycosyltransferase activity"/>
    <property type="evidence" value="ECO:0007669"/>
    <property type="project" value="InterPro"/>
</dbReference>
<evidence type="ECO:0000256" key="5">
    <source>
        <dbReference type="RuleBase" id="RU362057"/>
    </source>
</evidence>
<name>A0A7J6G0R0_CANSA</name>
<dbReference type="Pfam" id="PF00201">
    <property type="entry name" value="UDPGT"/>
    <property type="match status" value="1"/>
</dbReference>